<dbReference type="PANTHER" id="PTHR31549:SF260">
    <property type="match status" value="1"/>
</dbReference>
<dbReference type="Proteomes" id="UP000187203">
    <property type="component" value="Unassembled WGS sequence"/>
</dbReference>
<dbReference type="STRING" id="93759.A0A1R3IM09"/>
<comment type="caution">
    <text evidence="1">The sequence shown here is derived from an EMBL/GenBank/DDBJ whole genome shotgun (WGS) entry which is preliminary data.</text>
</comment>
<reference evidence="2" key="1">
    <citation type="submission" date="2013-09" db="EMBL/GenBank/DDBJ databases">
        <title>Corchorus olitorius genome sequencing.</title>
        <authorList>
            <person name="Alam M."/>
            <person name="Haque M.S."/>
            <person name="Islam M.S."/>
            <person name="Emdad E.M."/>
            <person name="Islam M.M."/>
            <person name="Ahmed B."/>
            <person name="Halim A."/>
            <person name="Hossen Q.M.M."/>
            <person name="Hossain M.Z."/>
            <person name="Ahmed R."/>
            <person name="Khan M.M."/>
            <person name="Islam R."/>
            <person name="Rashid M.M."/>
            <person name="Khan S.A."/>
            <person name="Rahman M.S."/>
            <person name="Alam M."/>
            <person name="Yahiya A.S."/>
            <person name="Khan M.S."/>
            <person name="Azam M.S."/>
            <person name="Haque T."/>
            <person name="Lashkar M.Z.H."/>
            <person name="Akhand A.I."/>
            <person name="Morshed G."/>
            <person name="Roy S."/>
            <person name="Uddin K.S."/>
            <person name="Rabeya T."/>
            <person name="Hossain A.S."/>
            <person name="Chowdhury A."/>
            <person name="Snigdha A.R."/>
            <person name="Mortoza M.S."/>
            <person name="Matin S.A."/>
            <person name="Hoque S.M.E."/>
            <person name="Islam M.K."/>
            <person name="Roy D.K."/>
            <person name="Haider R."/>
            <person name="Moosa M.M."/>
            <person name="Elias S.M."/>
            <person name="Hasan A.M."/>
            <person name="Jahan S."/>
            <person name="Shafiuddin M."/>
            <person name="Mahmood N."/>
            <person name="Shommy N.S."/>
        </authorList>
    </citation>
    <scope>NUCLEOTIDE SEQUENCE [LARGE SCALE GENOMIC DNA]</scope>
    <source>
        <strain evidence="2">cv. O-4</strain>
    </source>
</reference>
<protein>
    <submittedName>
        <fullName evidence="1">Uncharacterized protein</fullName>
    </submittedName>
</protein>
<evidence type="ECO:0000313" key="2">
    <source>
        <dbReference type="Proteomes" id="UP000187203"/>
    </source>
</evidence>
<evidence type="ECO:0000313" key="1">
    <source>
        <dbReference type="EMBL" id="OMO83612.1"/>
    </source>
</evidence>
<proteinExistence type="predicted"/>
<organism evidence="1 2">
    <name type="scientific">Corchorus olitorius</name>
    <dbReference type="NCBI Taxonomy" id="93759"/>
    <lineage>
        <taxon>Eukaryota</taxon>
        <taxon>Viridiplantae</taxon>
        <taxon>Streptophyta</taxon>
        <taxon>Embryophyta</taxon>
        <taxon>Tracheophyta</taxon>
        <taxon>Spermatophyta</taxon>
        <taxon>Magnoliopsida</taxon>
        <taxon>eudicotyledons</taxon>
        <taxon>Gunneridae</taxon>
        <taxon>Pentapetalae</taxon>
        <taxon>rosids</taxon>
        <taxon>malvids</taxon>
        <taxon>Malvales</taxon>
        <taxon>Malvaceae</taxon>
        <taxon>Grewioideae</taxon>
        <taxon>Apeibeae</taxon>
        <taxon>Corchorus</taxon>
    </lineage>
</organism>
<dbReference type="OrthoDB" id="1849062at2759"/>
<keyword evidence="2" id="KW-1185">Reference proteome</keyword>
<dbReference type="AlphaFoldDB" id="A0A1R3IM09"/>
<dbReference type="InterPro" id="IPR004158">
    <property type="entry name" value="DUF247_pln"/>
</dbReference>
<sequence length="228" mass="26266">MIAIGPLHHDDPGLQKAEKLKHKLAAYFIKKHGLDKEILYSKIKMEIGYLKKCYDPKEIEQYYDDDEKLSWIFILLENQIPYRVLDLLTSSSCNHGHGEQFEESIGRFIDGNVMSTPAEMKKRHKKDEYPHLLGHLRERLVVRNVKELRKAGRNLVRPATSWMLASVAYAVWGNYFDNDFAVTSYLCFLDSLIDEAEDVRALRDANILHNIGLGSDEEEQVVNSKKGS</sequence>
<gene>
    <name evidence="1" type="ORF">COLO4_22407</name>
</gene>
<dbReference type="PANTHER" id="PTHR31549">
    <property type="entry name" value="PROTEIN, PUTATIVE (DUF247)-RELATED-RELATED"/>
    <property type="match status" value="1"/>
</dbReference>
<accession>A0A1R3IM09</accession>
<name>A0A1R3IM09_9ROSI</name>
<dbReference type="Pfam" id="PF03140">
    <property type="entry name" value="DUF247"/>
    <property type="match status" value="3"/>
</dbReference>
<dbReference type="EMBL" id="AWUE01017963">
    <property type="protein sequence ID" value="OMO83612.1"/>
    <property type="molecule type" value="Genomic_DNA"/>
</dbReference>